<dbReference type="InterPro" id="IPR036938">
    <property type="entry name" value="PAP2/HPO_sf"/>
</dbReference>
<dbReference type="InterPro" id="IPR000326">
    <property type="entry name" value="PAP2/HPO"/>
</dbReference>
<name>A0A443SI00_9ACAR</name>
<reference evidence="8 9" key="1">
    <citation type="journal article" date="2018" name="Gigascience">
        <title>Genomes of trombidid mites reveal novel predicted allergens and laterally-transferred genes associated with secondary metabolism.</title>
        <authorList>
            <person name="Dong X."/>
            <person name="Chaisiri K."/>
            <person name="Xia D."/>
            <person name="Armstrong S.D."/>
            <person name="Fang Y."/>
            <person name="Donnelly M.J."/>
            <person name="Kadowaki T."/>
            <person name="McGarry J.W."/>
            <person name="Darby A.C."/>
            <person name="Makepeace B.L."/>
        </authorList>
    </citation>
    <scope>NUCLEOTIDE SEQUENCE [LARGE SCALE GENOMIC DNA]</scope>
    <source>
        <strain evidence="8">UoL-UT</strain>
    </source>
</reference>
<feature type="transmembrane region" description="Helical" evidence="6">
    <location>
        <begin position="56"/>
        <end position="76"/>
    </location>
</feature>
<feature type="non-terminal residue" evidence="8">
    <location>
        <position position="1"/>
    </location>
</feature>
<dbReference type="EMBL" id="NCKV01002227">
    <property type="protein sequence ID" value="RWS27147.1"/>
    <property type="molecule type" value="Genomic_DNA"/>
</dbReference>
<evidence type="ECO:0000259" key="7">
    <source>
        <dbReference type="SMART" id="SM00014"/>
    </source>
</evidence>
<dbReference type="AlphaFoldDB" id="A0A443SI00"/>
<comment type="similarity">
    <text evidence="2">Belongs to the PA-phosphatase related phosphoesterase family.</text>
</comment>
<dbReference type="PANTHER" id="PTHR10165">
    <property type="entry name" value="LIPID PHOSPHATE PHOSPHATASE"/>
    <property type="match status" value="1"/>
</dbReference>
<dbReference type="Proteomes" id="UP000288716">
    <property type="component" value="Unassembled WGS sequence"/>
</dbReference>
<sequence>FVRLKQLHPKLQISSAVGIPVLILFLVGKPYSRGFYCDDDSIRYPYKDSTVPNGLLYTYAIGLPVVGILVIEGLHFHENRSTRNYRVLMFNVYCKLVVFAFGALVSQLLTDIAKYSIGRLRPHFYDVCQPNVYCKENDHTYYDVFDCKGNDEKKIKDAKLSFMSGHSSFSAFCMVYLALYIQARAKWRFLGLVKPLLQVLLVYVAIYVGFSRISDYKHHWSDVLIGLIQGTIVAFLIAYYVSDLFKSRNVYVPDDAESPNPVNDSTPINYNSCALEPMQKAV</sequence>
<dbReference type="GO" id="GO:0007165">
    <property type="term" value="P:signal transduction"/>
    <property type="evidence" value="ECO:0007669"/>
    <property type="project" value="TreeGrafter"/>
</dbReference>
<protein>
    <submittedName>
        <fullName evidence="8">Phosphatidate phosphatase-like protein</fullName>
    </submittedName>
</protein>
<evidence type="ECO:0000256" key="6">
    <source>
        <dbReference type="SAM" id="Phobius"/>
    </source>
</evidence>
<keyword evidence="5 6" id="KW-0472">Membrane</keyword>
<dbReference type="OrthoDB" id="8907274at2759"/>
<dbReference type="CDD" id="cd03384">
    <property type="entry name" value="PAP2_wunen"/>
    <property type="match status" value="1"/>
</dbReference>
<evidence type="ECO:0000256" key="4">
    <source>
        <dbReference type="ARBA" id="ARBA00022989"/>
    </source>
</evidence>
<dbReference type="GO" id="GO:0005886">
    <property type="term" value="C:plasma membrane"/>
    <property type="evidence" value="ECO:0007669"/>
    <property type="project" value="TreeGrafter"/>
</dbReference>
<keyword evidence="9" id="KW-1185">Reference proteome</keyword>
<dbReference type="SUPFAM" id="SSF48317">
    <property type="entry name" value="Acid phosphatase/Vanadium-dependent haloperoxidase"/>
    <property type="match status" value="1"/>
</dbReference>
<evidence type="ECO:0000256" key="1">
    <source>
        <dbReference type="ARBA" id="ARBA00004141"/>
    </source>
</evidence>
<dbReference type="GO" id="GO:0008195">
    <property type="term" value="F:phosphatidate phosphatase activity"/>
    <property type="evidence" value="ECO:0007669"/>
    <property type="project" value="TreeGrafter"/>
</dbReference>
<feature type="domain" description="Phosphatidic acid phosphatase type 2/haloperoxidase" evidence="7">
    <location>
        <begin position="96"/>
        <end position="238"/>
    </location>
</feature>
<keyword evidence="4 6" id="KW-1133">Transmembrane helix</keyword>
<dbReference type="PANTHER" id="PTHR10165:SF103">
    <property type="entry name" value="PHOSPHOLIPID PHOSPHATASE HOMOLOG 1.2 HOMOLOG"/>
    <property type="match status" value="1"/>
</dbReference>
<feature type="transmembrane region" description="Helical" evidence="6">
    <location>
        <begin position="12"/>
        <end position="31"/>
    </location>
</feature>
<gene>
    <name evidence="8" type="ORF">B4U80_01283</name>
</gene>
<accession>A0A443SI00</accession>
<dbReference type="Pfam" id="PF01569">
    <property type="entry name" value="PAP2"/>
    <property type="match status" value="1"/>
</dbReference>
<dbReference type="GO" id="GO:0046839">
    <property type="term" value="P:phospholipid dephosphorylation"/>
    <property type="evidence" value="ECO:0007669"/>
    <property type="project" value="TreeGrafter"/>
</dbReference>
<dbReference type="Gene3D" id="1.20.144.10">
    <property type="entry name" value="Phosphatidic acid phosphatase type 2/haloperoxidase"/>
    <property type="match status" value="1"/>
</dbReference>
<keyword evidence="3 6" id="KW-0812">Transmembrane</keyword>
<feature type="transmembrane region" description="Helical" evidence="6">
    <location>
        <begin position="192"/>
        <end position="211"/>
    </location>
</feature>
<comment type="caution">
    <text evidence="8">The sequence shown here is derived from an EMBL/GenBank/DDBJ whole genome shotgun (WGS) entry which is preliminary data.</text>
</comment>
<evidence type="ECO:0000313" key="8">
    <source>
        <dbReference type="EMBL" id="RWS27147.1"/>
    </source>
</evidence>
<dbReference type="STRING" id="299467.A0A443SI00"/>
<evidence type="ECO:0000313" key="9">
    <source>
        <dbReference type="Proteomes" id="UP000288716"/>
    </source>
</evidence>
<feature type="transmembrane region" description="Helical" evidence="6">
    <location>
        <begin position="223"/>
        <end position="241"/>
    </location>
</feature>
<dbReference type="GO" id="GO:0006644">
    <property type="term" value="P:phospholipid metabolic process"/>
    <property type="evidence" value="ECO:0007669"/>
    <property type="project" value="InterPro"/>
</dbReference>
<evidence type="ECO:0000256" key="5">
    <source>
        <dbReference type="ARBA" id="ARBA00023136"/>
    </source>
</evidence>
<evidence type="ECO:0000256" key="2">
    <source>
        <dbReference type="ARBA" id="ARBA00008816"/>
    </source>
</evidence>
<proteinExistence type="inferred from homology"/>
<feature type="transmembrane region" description="Helical" evidence="6">
    <location>
        <begin position="160"/>
        <end position="180"/>
    </location>
</feature>
<feature type="transmembrane region" description="Helical" evidence="6">
    <location>
        <begin position="88"/>
        <end position="109"/>
    </location>
</feature>
<dbReference type="InterPro" id="IPR043216">
    <property type="entry name" value="PAP-like"/>
</dbReference>
<comment type="subcellular location">
    <subcellularLocation>
        <location evidence="1">Membrane</location>
        <topology evidence="1">Multi-pass membrane protein</topology>
    </subcellularLocation>
</comment>
<organism evidence="8 9">
    <name type="scientific">Leptotrombidium deliense</name>
    <dbReference type="NCBI Taxonomy" id="299467"/>
    <lineage>
        <taxon>Eukaryota</taxon>
        <taxon>Metazoa</taxon>
        <taxon>Ecdysozoa</taxon>
        <taxon>Arthropoda</taxon>
        <taxon>Chelicerata</taxon>
        <taxon>Arachnida</taxon>
        <taxon>Acari</taxon>
        <taxon>Acariformes</taxon>
        <taxon>Trombidiformes</taxon>
        <taxon>Prostigmata</taxon>
        <taxon>Anystina</taxon>
        <taxon>Parasitengona</taxon>
        <taxon>Trombiculoidea</taxon>
        <taxon>Trombiculidae</taxon>
        <taxon>Leptotrombidium</taxon>
    </lineage>
</organism>
<evidence type="ECO:0000256" key="3">
    <source>
        <dbReference type="ARBA" id="ARBA00022692"/>
    </source>
</evidence>
<dbReference type="VEuPathDB" id="VectorBase:LDEU004893"/>
<dbReference type="SMART" id="SM00014">
    <property type="entry name" value="acidPPc"/>
    <property type="match status" value="1"/>
</dbReference>